<protein>
    <recommendedName>
        <fullName evidence="3">Zn(2)-C6 fungal-type domain-containing protein</fullName>
    </recommendedName>
</protein>
<keyword evidence="5" id="KW-1185">Reference proteome</keyword>
<dbReference type="InterPro" id="IPR021858">
    <property type="entry name" value="Fun_TF"/>
</dbReference>
<accession>A0ABR4AA50</accession>
<dbReference type="InterPro" id="IPR036864">
    <property type="entry name" value="Zn2-C6_fun-type_DNA-bd_sf"/>
</dbReference>
<dbReference type="EMBL" id="JBEFKJ010000013">
    <property type="protein sequence ID" value="KAL2042764.1"/>
    <property type="molecule type" value="Genomic_DNA"/>
</dbReference>
<dbReference type="InterPro" id="IPR053175">
    <property type="entry name" value="DHMBA_Reg_Transcription_Factor"/>
</dbReference>
<dbReference type="Gene3D" id="4.10.240.10">
    <property type="entry name" value="Zn(2)-C6 fungal-type DNA-binding domain"/>
    <property type="match status" value="1"/>
</dbReference>
<dbReference type="PANTHER" id="PTHR38791">
    <property type="entry name" value="ZN(II)2CYS6 TRANSCRIPTION FACTOR (EUROFUNG)-RELATED-RELATED"/>
    <property type="match status" value="1"/>
</dbReference>
<evidence type="ECO:0000313" key="5">
    <source>
        <dbReference type="Proteomes" id="UP001590950"/>
    </source>
</evidence>
<evidence type="ECO:0000313" key="4">
    <source>
        <dbReference type="EMBL" id="KAL2042764.1"/>
    </source>
</evidence>
<organism evidence="4 5">
    <name type="scientific">Stereocaulon virgatum</name>
    <dbReference type="NCBI Taxonomy" id="373712"/>
    <lineage>
        <taxon>Eukaryota</taxon>
        <taxon>Fungi</taxon>
        <taxon>Dikarya</taxon>
        <taxon>Ascomycota</taxon>
        <taxon>Pezizomycotina</taxon>
        <taxon>Lecanoromycetes</taxon>
        <taxon>OSLEUM clade</taxon>
        <taxon>Lecanoromycetidae</taxon>
        <taxon>Lecanorales</taxon>
        <taxon>Lecanorineae</taxon>
        <taxon>Stereocaulaceae</taxon>
        <taxon>Stereocaulon</taxon>
    </lineage>
</organism>
<reference evidence="4 5" key="1">
    <citation type="submission" date="2024-09" db="EMBL/GenBank/DDBJ databases">
        <title>Rethinking Asexuality: The Enigmatic Case of Functional Sexual Genes in Lepraria (Stereocaulaceae).</title>
        <authorList>
            <person name="Doellman M."/>
            <person name="Sun Y."/>
            <person name="Barcenas-Pena A."/>
            <person name="Lumbsch H.T."/>
            <person name="Grewe F."/>
        </authorList>
    </citation>
    <scope>NUCLEOTIDE SEQUENCE [LARGE SCALE GENOMIC DNA]</scope>
    <source>
        <strain evidence="4 5">Mercado 3170</strain>
    </source>
</reference>
<dbReference type="SMART" id="SM00066">
    <property type="entry name" value="GAL4"/>
    <property type="match status" value="1"/>
</dbReference>
<sequence>MVYCGVPSKGCGSCRAKRTKCDQAVPSCGQCRRARRVCLGYRDEKSLTFRDQTRTVVSKAQAAKARSSKVTPGTDLPEEFNPSKDASGALVSIAQVSAYTQDIPRNPHAPIEEQGSFYFFHHFVRKDVNSPIAYNEYIPKIYNLTSSYSELPAIIQAIGMAGIANLQSSSEPMMIARRKHTACLRALNSSLQDPKTATSDATFMTVMLLSLYETITGFSPQSLKSWVNHINGATAIMRLRGKASLQTVVGRHLFSLLRIQIVVDCIQRRALIPPEIIEWSEYVIEMETNIDYRHEQETFPIITRLCTLRGLIEKERNNDPAVLVIAKGIDADLIEWADKSPSCFKYTRVFSNDAENVLSGYYHVYPKVWVVGTWNLYRSARILAHEVIERWLSRNFAVDFAQLQRSEAVLSMMSADICASVPCVFGQIDANGLQIGSSRFARAGTGTWILWPLYLAATMNRAMPTTRSWVINQLDRMGRTMGIQQAISLAAVLRTKKEITAWDSLGSRVDEEVDDW</sequence>
<dbReference type="PROSITE" id="PS00463">
    <property type="entry name" value="ZN2_CY6_FUNGAL_1"/>
    <property type="match status" value="1"/>
</dbReference>
<gene>
    <name evidence="4" type="ORF">N7G274_004523</name>
</gene>
<keyword evidence="1" id="KW-0539">Nucleus</keyword>
<dbReference type="SUPFAM" id="SSF57701">
    <property type="entry name" value="Zn2/Cys6 DNA-binding domain"/>
    <property type="match status" value="1"/>
</dbReference>
<feature type="region of interest" description="Disordered" evidence="2">
    <location>
        <begin position="63"/>
        <end position="84"/>
    </location>
</feature>
<dbReference type="Proteomes" id="UP001590950">
    <property type="component" value="Unassembled WGS sequence"/>
</dbReference>
<dbReference type="Pfam" id="PF00172">
    <property type="entry name" value="Zn_clus"/>
    <property type="match status" value="1"/>
</dbReference>
<dbReference type="CDD" id="cd00067">
    <property type="entry name" value="GAL4"/>
    <property type="match status" value="1"/>
</dbReference>
<name>A0ABR4AA50_9LECA</name>
<evidence type="ECO:0000256" key="2">
    <source>
        <dbReference type="SAM" id="MobiDB-lite"/>
    </source>
</evidence>
<evidence type="ECO:0000256" key="1">
    <source>
        <dbReference type="ARBA" id="ARBA00023242"/>
    </source>
</evidence>
<evidence type="ECO:0000259" key="3">
    <source>
        <dbReference type="PROSITE" id="PS50048"/>
    </source>
</evidence>
<comment type="caution">
    <text evidence="4">The sequence shown here is derived from an EMBL/GenBank/DDBJ whole genome shotgun (WGS) entry which is preliminary data.</text>
</comment>
<feature type="domain" description="Zn(2)-C6 fungal-type" evidence="3">
    <location>
        <begin position="10"/>
        <end position="38"/>
    </location>
</feature>
<dbReference type="InterPro" id="IPR001138">
    <property type="entry name" value="Zn2Cys6_DnaBD"/>
</dbReference>
<proteinExistence type="predicted"/>
<dbReference type="PROSITE" id="PS50048">
    <property type="entry name" value="ZN2_CY6_FUNGAL_2"/>
    <property type="match status" value="1"/>
</dbReference>
<dbReference type="Pfam" id="PF11951">
    <property type="entry name" value="Fungal_trans_2"/>
    <property type="match status" value="1"/>
</dbReference>